<feature type="transmembrane region" description="Helical" evidence="10">
    <location>
        <begin position="81"/>
        <end position="100"/>
    </location>
</feature>
<proteinExistence type="inferred from homology"/>
<dbReference type="InterPro" id="IPR016447">
    <property type="entry name" value="Translocation_assoc_membrane"/>
</dbReference>
<keyword evidence="7 8" id="KW-0472">Membrane</keyword>
<dbReference type="AlphaFoldDB" id="A0A4S2MFA8"/>
<evidence type="ECO:0000256" key="6">
    <source>
        <dbReference type="ARBA" id="ARBA00022989"/>
    </source>
</evidence>
<organism evidence="12 13">
    <name type="scientific">Opisthorchis felineus</name>
    <dbReference type="NCBI Taxonomy" id="147828"/>
    <lineage>
        <taxon>Eukaryota</taxon>
        <taxon>Metazoa</taxon>
        <taxon>Spiralia</taxon>
        <taxon>Lophotrochozoa</taxon>
        <taxon>Platyhelminthes</taxon>
        <taxon>Trematoda</taxon>
        <taxon>Digenea</taxon>
        <taxon>Opisthorchiida</taxon>
        <taxon>Opisthorchiata</taxon>
        <taxon>Opisthorchiidae</taxon>
        <taxon>Opisthorchis</taxon>
    </lineage>
</organism>
<evidence type="ECO:0000256" key="8">
    <source>
        <dbReference type="PROSITE-ProRule" id="PRU00205"/>
    </source>
</evidence>
<dbReference type="PANTHER" id="PTHR12371">
    <property type="entry name" value="TRANSLOCATION ASSOCIATED MEMBRANE PROTEIN"/>
    <property type="match status" value="1"/>
</dbReference>
<comment type="subcellular location">
    <subcellularLocation>
        <location evidence="1">Membrane</location>
        <topology evidence="1">Multi-pass membrane protein</topology>
    </subcellularLocation>
</comment>
<evidence type="ECO:0000256" key="2">
    <source>
        <dbReference type="ARBA" id="ARBA00005999"/>
    </source>
</evidence>
<dbReference type="PROSITE" id="PS50922">
    <property type="entry name" value="TLC"/>
    <property type="match status" value="1"/>
</dbReference>
<dbReference type="OrthoDB" id="3053196at2759"/>
<dbReference type="SMART" id="SM00724">
    <property type="entry name" value="TLC"/>
    <property type="match status" value="1"/>
</dbReference>
<evidence type="ECO:0000256" key="1">
    <source>
        <dbReference type="ARBA" id="ARBA00004141"/>
    </source>
</evidence>
<feature type="transmembrane region" description="Helical" evidence="10">
    <location>
        <begin position="250"/>
        <end position="276"/>
    </location>
</feature>
<dbReference type="STRING" id="147828.A0A4S2MFA8"/>
<dbReference type="GO" id="GO:0005789">
    <property type="term" value="C:endoplasmic reticulum membrane"/>
    <property type="evidence" value="ECO:0007669"/>
    <property type="project" value="TreeGrafter"/>
</dbReference>
<dbReference type="GO" id="GO:0045048">
    <property type="term" value="P:protein insertion into ER membrane"/>
    <property type="evidence" value="ECO:0007669"/>
    <property type="project" value="TreeGrafter"/>
</dbReference>
<gene>
    <name evidence="12" type="ORF">CRM22_000430</name>
</gene>
<reference evidence="12 13" key="1">
    <citation type="journal article" date="2019" name="BMC Genomics">
        <title>New insights from Opisthorchis felineus genome: update on genomics of the epidemiologically important liver flukes.</title>
        <authorList>
            <person name="Ershov N.I."/>
            <person name="Mordvinov V.A."/>
            <person name="Prokhortchouk E.B."/>
            <person name="Pakharukova M.Y."/>
            <person name="Gunbin K.V."/>
            <person name="Ustyantsev K."/>
            <person name="Genaev M.A."/>
            <person name="Blinov A.G."/>
            <person name="Mazur A."/>
            <person name="Boulygina E."/>
            <person name="Tsygankova S."/>
            <person name="Khrameeva E."/>
            <person name="Chekanov N."/>
            <person name="Fan G."/>
            <person name="Xiao A."/>
            <person name="Zhang H."/>
            <person name="Xu X."/>
            <person name="Yang H."/>
            <person name="Solovyev V."/>
            <person name="Lee S.M."/>
            <person name="Liu X."/>
            <person name="Afonnikov D.A."/>
            <person name="Skryabin K.G."/>
        </authorList>
    </citation>
    <scope>NUCLEOTIDE SEQUENCE [LARGE SCALE GENOMIC DNA]</scope>
    <source>
        <strain evidence="12">AK-0245</strain>
        <tissue evidence="12">Whole organism</tissue>
    </source>
</reference>
<name>A0A4S2MFA8_OPIFE</name>
<keyword evidence="4 8" id="KW-0812">Transmembrane</keyword>
<keyword evidence="6 10" id="KW-1133">Transmembrane helix</keyword>
<evidence type="ECO:0000256" key="7">
    <source>
        <dbReference type="ARBA" id="ARBA00023136"/>
    </source>
</evidence>
<evidence type="ECO:0000256" key="9">
    <source>
        <dbReference type="SAM" id="MobiDB-lite"/>
    </source>
</evidence>
<dbReference type="EMBL" id="SJOL01000802">
    <property type="protein sequence ID" value="TGZ75323.1"/>
    <property type="molecule type" value="Genomic_DNA"/>
</dbReference>
<feature type="transmembrane region" description="Helical" evidence="10">
    <location>
        <begin position="195"/>
        <end position="212"/>
    </location>
</feature>
<feature type="compositionally biased region" description="Polar residues" evidence="9">
    <location>
        <begin position="385"/>
        <end position="394"/>
    </location>
</feature>
<comment type="caution">
    <text evidence="12">The sequence shown here is derived from an EMBL/GenBank/DDBJ whole genome shotgun (WGS) entry which is preliminary data.</text>
</comment>
<accession>A0A4S2MFA8</accession>
<dbReference type="PIRSF" id="PIRSF005449">
    <property type="entry name" value="Translocation_assoc_membrane"/>
    <property type="match status" value="1"/>
</dbReference>
<dbReference type="GO" id="GO:0006616">
    <property type="term" value="P:SRP-dependent cotranslational protein targeting to membrane, translocation"/>
    <property type="evidence" value="ECO:0007669"/>
    <property type="project" value="InterPro"/>
</dbReference>
<feature type="transmembrane region" description="Helical" evidence="10">
    <location>
        <begin position="159"/>
        <end position="175"/>
    </location>
</feature>
<evidence type="ECO:0000313" key="13">
    <source>
        <dbReference type="Proteomes" id="UP000308267"/>
    </source>
</evidence>
<evidence type="ECO:0000256" key="3">
    <source>
        <dbReference type="ARBA" id="ARBA00022448"/>
    </source>
</evidence>
<keyword evidence="5" id="KW-0653">Protein transport</keyword>
<feature type="transmembrane region" description="Helical" evidence="10">
    <location>
        <begin position="296"/>
        <end position="316"/>
    </location>
</feature>
<keyword evidence="3" id="KW-0813">Transport</keyword>
<dbReference type="Pfam" id="PF03798">
    <property type="entry name" value="TRAM_LAG1_CLN8"/>
    <property type="match status" value="1"/>
</dbReference>
<dbReference type="InterPro" id="IPR006634">
    <property type="entry name" value="TLC-dom"/>
</dbReference>
<dbReference type="PANTHER" id="PTHR12371:SF11">
    <property type="entry name" value="TRANSLOCATING CHAIN-ASSOCIATED MEMBRANE PROTEIN"/>
    <property type="match status" value="1"/>
</dbReference>
<sequence length="394" mass="45137">MTLRTARKKSKNPPYFSHEFVITNHGDIVSFVAMIIVIGLLYKGTHSLSSNFVFIQHNVTDEERPGAAPLYSPGRYDVCLVFFYSLICIVTHAVLQEYVFDRFEKKLNLTKIRLGKFNESAHLTCFYTLSVIWGIYNVVNENLIPSLSSLWEGYPHSLLPFWTKMFLLIQICYWIHDFPELYFQRVKKELIPARILHATMFIIGIAFAYVGGLSKLCIALLIIHYATDVFLHSARALHLADYPRIASVGFMIWNIMFIPVRMACIILPFLVLHYGLGKNSVPTVDLATGNFNTPTIRSTAMIFLFISQAYMVWNFITFHQRSRRDKQSHSSSKGGWLGGASQDAVGAKKKEKKKVKREEEELSDGVAVDSAVDQRDVRRRKVNKSRPQTQQQQQ</sequence>
<dbReference type="Proteomes" id="UP000308267">
    <property type="component" value="Unassembled WGS sequence"/>
</dbReference>
<feature type="transmembrane region" description="Helical" evidence="10">
    <location>
        <begin position="121"/>
        <end position="139"/>
    </location>
</feature>
<evidence type="ECO:0000313" key="12">
    <source>
        <dbReference type="EMBL" id="TGZ75323.1"/>
    </source>
</evidence>
<evidence type="ECO:0000256" key="4">
    <source>
        <dbReference type="ARBA" id="ARBA00022692"/>
    </source>
</evidence>
<feature type="transmembrane region" description="Helical" evidence="10">
    <location>
        <begin position="218"/>
        <end position="238"/>
    </location>
</feature>
<keyword evidence="13" id="KW-1185">Reference proteome</keyword>
<feature type="domain" description="TLC" evidence="11">
    <location>
        <begin position="115"/>
        <end position="326"/>
    </location>
</feature>
<evidence type="ECO:0000256" key="10">
    <source>
        <dbReference type="SAM" id="Phobius"/>
    </source>
</evidence>
<evidence type="ECO:0000256" key="5">
    <source>
        <dbReference type="ARBA" id="ARBA00022927"/>
    </source>
</evidence>
<feature type="transmembrane region" description="Helical" evidence="10">
    <location>
        <begin position="21"/>
        <end position="42"/>
    </location>
</feature>
<protein>
    <recommendedName>
        <fullName evidence="11">TLC domain-containing protein</fullName>
    </recommendedName>
</protein>
<evidence type="ECO:0000259" key="11">
    <source>
        <dbReference type="PROSITE" id="PS50922"/>
    </source>
</evidence>
<feature type="region of interest" description="Disordered" evidence="9">
    <location>
        <begin position="324"/>
        <end position="394"/>
    </location>
</feature>
<comment type="similarity">
    <text evidence="2">Belongs to the TRAM family.</text>
</comment>